<dbReference type="eggNOG" id="COG5457">
    <property type="taxonomic scope" value="Bacteria"/>
</dbReference>
<protein>
    <recommendedName>
        <fullName evidence="1">YjiS-like domain-containing protein</fullName>
    </recommendedName>
</protein>
<gene>
    <name evidence="2" type="ordered locus">Acry_0216</name>
</gene>
<evidence type="ECO:0000313" key="3">
    <source>
        <dbReference type="Proteomes" id="UP000000245"/>
    </source>
</evidence>
<evidence type="ECO:0000259" key="1">
    <source>
        <dbReference type="Pfam" id="PF06568"/>
    </source>
</evidence>
<accession>A5FV12</accession>
<organism evidence="2 3">
    <name type="scientific">Acidiphilium cryptum (strain JF-5)</name>
    <dbReference type="NCBI Taxonomy" id="349163"/>
    <lineage>
        <taxon>Bacteria</taxon>
        <taxon>Pseudomonadati</taxon>
        <taxon>Pseudomonadota</taxon>
        <taxon>Alphaproteobacteria</taxon>
        <taxon>Acetobacterales</taxon>
        <taxon>Acidocellaceae</taxon>
        <taxon>Acidiphilium</taxon>
    </lineage>
</organism>
<dbReference type="AlphaFoldDB" id="A5FV12"/>
<sequence>MSSTTHNKHSLPVANSMAAHAAAIDAALADSARRAANSFARVSAWFAERRAAREAYRELQSLSDRELADLGISRADIRAVVNGTYQRPI</sequence>
<reference evidence="2 3" key="1">
    <citation type="submission" date="2007-05" db="EMBL/GenBank/DDBJ databases">
        <title>Complete sequence of chromosome of Acidiphilium cryptum JF-5.</title>
        <authorList>
            <consortium name="US DOE Joint Genome Institute"/>
            <person name="Copeland A."/>
            <person name="Lucas S."/>
            <person name="Lapidus A."/>
            <person name="Barry K."/>
            <person name="Detter J.C."/>
            <person name="Glavina del Rio T."/>
            <person name="Hammon N."/>
            <person name="Israni S."/>
            <person name="Dalin E."/>
            <person name="Tice H."/>
            <person name="Pitluck S."/>
            <person name="Sims D."/>
            <person name="Brettin T."/>
            <person name="Bruce D."/>
            <person name="Han C."/>
            <person name="Schmutz J."/>
            <person name="Larimer F."/>
            <person name="Land M."/>
            <person name="Hauser L."/>
            <person name="Kyrpides N."/>
            <person name="Kim E."/>
            <person name="Magnuson T."/>
            <person name="Richardson P."/>
        </authorList>
    </citation>
    <scope>NUCLEOTIDE SEQUENCE [LARGE SCALE GENOMIC DNA]</scope>
    <source>
        <strain evidence="2 3">JF-5</strain>
    </source>
</reference>
<keyword evidence="3" id="KW-1185">Reference proteome</keyword>
<dbReference type="Proteomes" id="UP000000245">
    <property type="component" value="Chromosome"/>
</dbReference>
<evidence type="ECO:0000313" key="2">
    <source>
        <dbReference type="EMBL" id="ABQ29444.1"/>
    </source>
</evidence>
<dbReference type="KEGG" id="acr:Acry_0216"/>
<dbReference type="InterPro" id="IPR009506">
    <property type="entry name" value="YjiS-like"/>
</dbReference>
<proteinExistence type="predicted"/>
<dbReference type="Pfam" id="PF06568">
    <property type="entry name" value="YjiS-like"/>
    <property type="match status" value="1"/>
</dbReference>
<dbReference type="HOGENOM" id="CLU_2696065_0_0_5"/>
<dbReference type="EMBL" id="CP000697">
    <property type="protein sequence ID" value="ABQ29444.1"/>
    <property type="molecule type" value="Genomic_DNA"/>
</dbReference>
<feature type="domain" description="YjiS-like" evidence="1">
    <location>
        <begin position="44"/>
        <end position="78"/>
    </location>
</feature>
<name>A5FV12_ACICJ</name>